<protein>
    <submittedName>
        <fullName evidence="2">Uncharacterized protein LOC101860866</fullName>
    </submittedName>
</protein>
<keyword evidence="1" id="KW-1185">Reference proteome</keyword>
<reference evidence="2" key="1">
    <citation type="submission" date="2025-08" db="UniProtKB">
        <authorList>
            <consortium name="RefSeq"/>
        </authorList>
    </citation>
    <scope>IDENTIFICATION</scope>
</reference>
<evidence type="ECO:0000313" key="2">
    <source>
        <dbReference type="RefSeq" id="XP_035829282.1"/>
    </source>
</evidence>
<dbReference type="Gene3D" id="2.40.128.20">
    <property type="match status" value="1"/>
</dbReference>
<dbReference type="GeneID" id="101860866"/>
<accession>A0ABM1W3N9</accession>
<gene>
    <name evidence="2" type="primary">LOC101860866</name>
</gene>
<name>A0ABM1W3N9_APLCA</name>
<organism evidence="1 2">
    <name type="scientific">Aplysia californica</name>
    <name type="common">California sea hare</name>
    <dbReference type="NCBI Taxonomy" id="6500"/>
    <lineage>
        <taxon>Eukaryota</taxon>
        <taxon>Metazoa</taxon>
        <taxon>Spiralia</taxon>
        <taxon>Lophotrochozoa</taxon>
        <taxon>Mollusca</taxon>
        <taxon>Gastropoda</taxon>
        <taxon>Heterobranchia</taxon>
        <taxon>Euthyneura</taxon>
        <taxon>Tectipleura</taxon>
        <taxon>Aplysiida</taxon>
        <taxon>Aplysioidea</taxon>
        <taxon>Aplysiidae</taxon>
        <taxon>Aplysia</taxon>
    </lineage>
</organism>
<dbReference type="InterPro" id="IPR012674">
    <property type="entry name" value="Calycin"/>
</dbReference>
<dbReference type="RefSeq" id="XP_035829282.1">
    <property type="nucleotide sequence ID" value="XM_035973389.1"/>
</dbReference>
<evidence type="ECO:0000313" key="1">
    <source>
        <dbReference type="Proteomes" id="UP000694888"/>
    </source>
</evidence>
<proteinExistence type="predicted"/>
<dbReference type="Proteomes" id="UP000694888">
    <property type="component" value="Unplaced"/>
</dbReference>
<dbReference type="SUPFAM" id="SSF50814">
    <property type="entry name" value="Lipocalins"/>
    <property type="match status" value="1"/>
</dbReference>
<sequence>MEAFMGVWRFNSSTISGDADPMLNAVILPGVTPEDLQQGGEIEMTAEGKTLTIITRPPGRVEIVDVLVLGEKDVRDGPGGVKVETVGNWETDRFVSTSHIGDVTVRTVRYLRNGDMINETSSGGKTVTARLIR</sequence>